<gene>
    <name evidence="2" type="ORF">ACFOGP_23580</name>
</gene>
<dbReference type="PANTHER" id="PTHR12151:SF25">
    <property type="entry name" value="LINALOOL DEHYDRATASE_ISOMERASE DOMAIN-CONTAINING PROTEIN"/>
    <property type="match status" value="1"/>
</dbReference>
<dbReference type="Pfam" id="PF02630">
    <property type="entry name" value="SCO1-SenC"/>
    <property type="match status" value="1"/>
</dbReference>
<keyword evidence="3" id="KW-1185">Reference proteome</keyword>
<dbReference type="EMBL" id="JBHRTB010000010">
    <property type="protein sequence ID" value="MFC3145724.1"/>
    <property type="molecule type" value="Genomic_DNA"/>
</dbReference>
<sequence length="210" mass="22313">MASTRTYALVAATAAVALIGGTFYATWGGASDLFADCRAGTGPGLADALGGPFTLVDGSETAVTDADVITRPSLLYFGYTNCPDVCPTDTARNAEATDLVQAEGLEFQPVFITVDPARDTPEVVDQYASWMHPDMVGLTGSPEQVKAAADAFKVYFRPHEADDAFYLVDHTAYSYLVLPGHGTVDYFSRDTTPEEIASRSACFIRTAAAN</sequence>
<dbReference type="InterPro" id="IPR003782">
    <property type="entry name" value="SCO1/SenC"/>
</dbReference>
<protein>
    <submittedName>
        <fullName evidence="2">SCO family protein</fullName>
    </submittedName>
</protein>
<organism evidence="2 3">
    <name type="scientific">Psychromarinibacter halotolerans</name>
    <dbReference type="NCBI Taxonomy" id="1775175"/>
    <lineage>
        <taxon>Bacteria</taxon>
        <taxon>Pseudomonadati</taxon>
        <taxon>Pseudomonadota</taxon>
        <taxon>Alphaproteobacteria</taxon>
        <taxon>Rhodobacterales</taxon>
        <taxon>Paracoccaceae</taxon>
        <taxon>Psychromarinibacter</taxon>
    </lineage>
</organism>
<dbReference type="SUPFAM" id="SSF52833">
    <property type="entry name" value="Thioredoxin-like"/>
    <property type="match status" value="1"/>
</dbReference>
<evidence type="ECO:0000313" key="3">
    <source>
        <dbReference type="Proteomes" id="UP001595632"/>
    </source>
</evidence>
<dbReference type="CDD" id="cd02968">
    <property type="entry name" value="SCO"/>
    <property type="match status" value="1"/>
</dbReference>
<comment type="caution">
    <text evidence="2">The sequence shown here is derived from an EMBL/GenBank/DDBJ whole genome shotgun (WGS) entry which is preliminary data.</text>
</comment>
<proteinExistence type="inferred from homology"/>
<dbReference type="InterPro" id="IPR036249">
    <property type="entry name" value="Thioredoxin-like_sf"/>
</dbReference>
<accession>A0ABV7GVP1</accession>
<dbReference type="Gene3D" id="3.40.30.10">
    <property type="entry name" value="Glutaredoxin"/>
    <property type="match status" value="1"/>
</dbReference>
<comment type="similarity">
    <text evidence="1">Belongs to the SCO1/2 family.</text>
</comment>
<dbReference type="Proteomes" id="UP001595632">
    <property type="component" value="Unassembled WGS sequence"/>
</dbReference>
<reference evidence="3" key="1">
    <citation type="journal article" date="2019" name="Int. J. Syst. Evol. Microbiol.">
        <title>The Global Catalogue of Microorganisms (GCM) 10K type strain sequencing project: providing services to taxonomists for standard genome sequencing and annotation.</title>
        <authorList>
            <consortium name="The Broad Institute Genomics Platform"/>
            <consortium name="The Broad Institute Genome Sequencing Center for Infectious Disease"/>
            <person name="Wu L."/>
            <person name="Ma J."/>
        </authorList>
    </citation>
    <scope>NUCLEOTIDE SEQUENCE [LARGE SCALE GENOMIC DNA]</scope>
    <source>
        <strain evidence="3">KCTC 52366</strain>
    </source>
</reference>
<dbReference type="RefSeq" id="WP_275632674.1">
    <property type="nucleotide sequence ID" value="NZ_JARGYD010000003.1"/>
</dbReference>
<evidence type="ECO:0000313" key="2">
    <source>
        <dbReference type="EMBL" id="MFC3145724.1"/>
    </source>
</evidence>
<name>A0ABV7GVP1_9RHOB</name>
<dbReference type="PANTHER" id="PTHR12151">
    <property type="entry name" value="ELECTRON TRANSPORT PROTIN SCO1/SENC FAMILY MEMBER"/>
    <property type="match status" value="1"/>
</dbReference>
<evidence type="ECO:0000256" key="1">
    <source>
        <dbReference type="ARBA" id="ARBA00010996"/>
    </source>
</evidence>